<keyword evidence="5" id="KW-0349">Heme</keyword>
<sequence>MSAERIYIYKRYERFWHWSQALLIIGMMITGFEVHGSYTLLGFESAVRLHTLAAWTLLTLWAFTIFWQFTTGEWRQYIPSLKNVLAMVNYYLIGIFRDAPHPFRKTVVQKHNPLQRLAYLALLAVISPLIWVSGLFYLFYGDWQRLGIDAYLNLEWVAVAHTLGAFLITAFFFIHVYLTTTGHTVFAHIKAMITGWEEVDGTQHKP</sequence>
<evidence type="ECO:0000256" key="10">
    <source>
        <dbReference type="ARBA" id="ARBA00023004"/>
    </source>
</evidence>
<evidence type="ECO:0000256" key="4">
    <source>
        <dbReference type="ARBA" id="ARBA00022475"/>
    </source>
</evidence>
<proteinExistence type="inferred from homology"/>
<evidence type="ECO:0000313" key="15">
    <source>
        <dbReference type="Proteomes" id="UP000270626"/>
    </source>
</evidence>
<feature type="transmembrane region" description="Helical" evidence="12">
    <location>
        <begin position="117"/>
        <end position="139"/>
    </location>
</feature>
<evidence type="ECO:0000313" key="14">
    <source>
        <dbReference type="EMBL" id="RKT49567.1"/>
    </source>
</evidence>
<evidence type="ECO:0000256" key="6">
    <source>
        <dbReference type="ARBA" id="ARBA00022692"/>
    </source>
</evidence>
<gene>
    <name evidence="14" type="ORF">DFR40_3226</name>
</gene>
<dbReference type="RefSeq" id="WP_121459496.1">
    <property type="nucleotide sequence ID" value="NZ_RBXP01000020.1"/>
</dbReference>
<protein>
    <submittedName>
        <fullName evidence="14">Thiosulfate reductase cytochrome b subunit</fullName>
    </submittedName>
</protein>
<dbReference type="InterPro" id="IPR000516">
    <property type="entry name" value="Ni-dep_Hydgase_cyt-B"/>
</dbReference>
<keyword evidence="6 12" id="KW-0812">Transmembrane</keyword>
<dbReference type="InterPro" id="IPR011577">
    <property type="entry name" value="Cyt_b561_bac/Ni-Hgenase"/>
</dbReference>
<dbReference type="GO" id="GO:0009055">
    <property type="term" value="F:electron transfer activity"/>
    <property type="evidence" value="ECO:0007669"/>
    <property type="project" value="InterPro"/>
</dbReference>
<dbReference type="GO" id="GO:0005886">
    <property type="term" value="C:plasma membrane"/>
    <property type="evidence" value="ECO:0007669"/>
    <property type="project" value="UniProtKB-SubCell"/>
</dbReference>
<reference evidence="14 15" key="1">
    <citation type="submission" date="2018-10" db="EMBL/GenBank/DDBJ databases">
        <title>Genomic Encyclopedia of Type Strains, Phase IV (KMG-IV): sequencing the most valuable type-strain genomes for metagenomic binning, comparative biology and taxonomic classification.</title>
        <authorList>
            <person name="Goeker M."/>
        </authorList>
    </citation>
    <scope>NUCLEOTIDE SEQUENCE [LARGE SCALE GENOMIC DNA]</scope>
    <source>
        <strain evidence="14 15">DSM 23841</strain>
    </source>
</reference>
<dbReference type="SUPFAM" id="SSF81342">
    <property type="entry name" value="Transmembrane di-heme cytochromes"/>
    <property type="match status" value="1"/>
</dbReference>
<feature type="transmembrane region" description="Helical" evidence="12">
    <location>
        <begin position="159"/>
        <end position="178"/>
    </location>
</feature>
<evidence type="ECO:0000256" key="8">
    <source>
        <dbReference type="ARBA" id="ARBA00022982"/>
    </source>
</evidence>
<dbReference type="Gene3D" id="1.20.950.20">
    <property type="entry name" value="Transmembrane di-heme cytochromes, Chain C"/>
    <property type="match status" value="1"/>
</dbReference>
<keyword evidence="3" id="KW-0813">Transport</keyword>
<evidence type="ECO:0000256" key="11">
    <source>
        <dbReference type="ARBA" id="ARBA00023136"/>
    </source>
</evidence>
<keyword evidence="7" id="KW-0479">Metal-binding</keyword>
<dbReference type="GO" id="GO:0005506">
    <property type="term" value="F:iron ion binding"/>
    <property type="evidence" value="ECO:0007669"/>
    <property type="project" value="InterPro"/>
</dbReference>
<feature type="transmembrane region" description="Helical" evidence="12">
    <location>
        <begin position="20"/>
        <end position="40"/>
    </location>
</feature>
<dbReference type="EMBL" id="RBXP01000020">
    <property type="protein sequence ID" value="RKT49567.1"/>
    <property type="molecule type" value="Genomic_DNA"/>
</dbReference>
<evidence type="ECO:0000256" key="12">
    <source>
        <dbReference type="SAM" id="Phobius"/>
    </source>
</evidence>
<dbReference type="PANTHER" id="PTHR30485">
    <property type="entry name" value="NI/FE-HYDROGENASE 1 B-TYPE CYTOCHROME SUBUNIT"/>
    <property type="match status" value="1"/>
</dbReference>
<comment type="subcellular location">
    <subcellularLocation>
        <location evidence="1">Cell membrane</location>
        <topology evidence="1">Multi-pass membrane protein</topology>
    </subcellularLocation>
</comment>
<evidence type="ECO:0000256" key="1">
    <source>
        <dbReference type="ARBA" id="ARBA00004651"/>
    </source>
</evidence>
<dbReference type="OrthoDB" id="197262at2"/>
<accession>A0A495VLY6</accession>
<dbReference type="InterPro" id="IPR016174">
    <property type="entry name" value="Di-haem_cyt_TM"/>
</dbReference>
<keyword evidence="15" id="KW-1185">Reference proteome</keyword>
<evidence type="ECO:0000256" key="2">
    <source>
        <dbReference type="ARBA" id="ARBA00008622"/>
    </source>
</evidence>
<dbReference type="InterPro" id="IPR051542">
    <property type="entry name" value="Hydrogenase_cytochrome"/>
</dbReference>
<name>A0A495VLY6_9RHOO</name>
<organism evidence="14 15">
    <name type="scientific">Azonexus fungiphilus</name>
    <dbReference type="NCBI Taxonomy" id="146940"/>
    <lineage>
        <taxon>Bacteria</taxon>
        <taxon>Pseudomonadati</taxon>
        <taxon>Pseudomonadota</taxon>
        <taxon>Betaproteobacteria</taxon>
        <taxon>Rhodocyclales</taxon>
        <taxon>Azonexaceae</taxon>
        <taxon>Azonexus</taxon>
    </lineage>
</organism>
<keyword evidence="8" id="KW-0249">Electron transport</keyword>
<keyword evidence="10" id="KW-0408">Iron</keyword>
<feature type="transmembrane region" description="Helical" evidence="12">
    <location>
        <begin position="52"/>
        <end position="70"/>
    </location>
</feature>
<evidence type="ECO:0000256" key="7">
    <source>
        <dbReference type="ARBA" id="ARBA00022723"/>
    </source>
</evidence>
<keyword evidence="9 12" id="KW-1133">Transmembrane helix</keyword>
<comment type="caution">
    <text evidence="14">The sequence shown here is derived from an EMBL/GenBank/DDBJ whole genome shotgun (WGS) entry which is preliminary data.</text>
</comment>
<keyword evidence="4" id="KW-1003">Cell membrane</keyword>
<dbReference type="PRINTS" id="PR00161">
    <property type="entry name" value="NIHGNASECYTB"/>
</dbReference>
<comment type="similarity">
    <text evidence="2">Belongs to the HupC/HyaC/HydC family.</text>
</comment>
<feature type="domain" description="Cytochrome b561 bacterial/Ni-hydrogenase" evidence="13">
    <location>
        <begin position="9"/>
        <end position="195"/>
    </location>
</feature>
<dbReference type="Proteomes" id="UP000270626">
    <property type="component" value="Unassembled WGS sequence"/>
</dbReference>
<keyword evidence="11 12" id="KW-0472">Membrane</keyword>
<evidence type="ECO:0000259" key="13">
    <source>
        <dbReference type="Pfam" id="PF01292"/>
    </source>
</evidence>
<evidence type="ECO:0000256" key="5">
    <source>
        <dbReference type="ARBA" id="ARBA00022617"/>
    </source>
</evidence>
<dbReference type="PANTHER" id="PTHR30485:SF1">
    <property type="entry name" value="CYTOCHROME YDHU-RELATED"/>
    <property type="match status" value="1"/>
</dbReference>
<dbReference type="Pfam" id="PF01292">
    <property type="entry name" value="Ni_hydr_CYTB"/>
    <property type="match status" value="1"/>
</dbReference>
<dbReference type="GO" id="GO:0022904">
    <property type="term" value="P:respiratory electron transport chain"/>
    <property type="evidence" value="ECO:0007669"/>
    <property type="project" value="InterPro"/>
</dbReference>
<dbReference type="AlphaFoldDB" id="A0A495VLY6"/>
<evidence type="ECO:0000256" key="9">
    <source>
        <dbReference type="ARBA" id="ARBA00022989"/>
    </source>
</evidence>
<dbReference type="GO" id="GO:0020037">
    <property type="term" value="F:heme binding"/>
    <property type="evidence" value="ECO:0007669"/>
    <property type="project" value="TreeGrafter"/>
</dbReference>
<evidence type="ECO:0000256" key="3">
    <source>
        <dbReference type="ARBA" id="ARBA00022448"/>
    </source>
</evidence>